<protein>
    <submittedName>
        <fullName evidence="2">Uncharacterized protein</fullName>
    </submittedName>
</protein>
<dbReference type="Proteomes" id="UP000636709">
    <property type="component" value="Unassembled WGS sequence"/>
</dbReference>
<dbReference type="EMBL" id="JACEFO010001972">
    <property type="protein sequence ID" value="KAF8690735.1"/>
    <property type="molecule type" value="Genomic_DNA"/>
</dbReference>
<dbReference type="AlphaFoldDB" id="A0A835EE75"/>
<evidence type="ECO:0000313" key="3">
    <source>
        <dbReference type="Proteomes" id="UP000636709"/>
    </source>
</evidence>
<gene>
    <name evidence="2" type="ORF">HU200_041118</name>
</gene>
<feature type="compositionally biased region" description="Basic and acidic residues" evidence="1">
    <location>
        <begin position="56"/>
        <end position="74"/>
    </location>
</feature>
<accession>A0A835EE75</accession>
<feature type="compositionally biased region" description="Polar residues" evidence="1">
    <location>
        <begin position="14"/>
        <end position="26"/>
    </location>
</feature>
<feature type="compositionally biased region" description="Basic residues" evidence="1">
    <location>
        <begin position="34"/>
        <end position="47"/>
    </location>
</feature>
<feature type="region of interest" description="Disordered" evidence="1">
    <location>
        <begin position="1"/>
        <end position="88"/>
    </location>
</feature>
<evidence type="ECO:0000313" key="2">
    <source>
        <dbReference type="EMBL" id="KAF8690735.1"/>
    </source>
</evidence>
<comment type="caution">
    <text evidence="2">The sequence shown here is derived from an EMBL/GenBank/DDBJ whole genome shotgun (WGS) entry which is preliminary data.</text>
</comment>
<sequence length="157" mass="18792">MEDNGRRRIPFGDVTNTINRAGSSASADEEHKRQEKNRKQREWRARKKVEETDEQREERNKKQREYRARRKEETSTPSEKIQISLQDEPSEWLHRNDTYVPRARPNYDLYSLTPGVASSNYKLLKKKIGTKVWKRPKRKSCYSIIETTRRLDQEAKI</sequence>
<reference evidence="2" key="1">
    <citation type="submission" date="2020-07" db="EMBL/GenBank/DDBJ databases">
        <title>Genome sequence and genetic diversity analysis of an under-domesticated orphan crop, white fonio (Digitaria exilis).</title>
        <authorList>
            <person name="Bennetzen J.L."/>
            <person name="Chen S."/>
            <person name="Ma X."/>
            <person name="Wang X."/>
            <person name="Yssel A.E.J."/>
            <person name="Chaluvadi S.R."/>
            <person name="Johnson M."/>
            <person name="Gangashetty P."/>
            <person name="Hamidou F."/>
            <person name="Sanogo M.D."/>
            <person name="Zwaenepoel A."/>
            <person name="Wallace J."/>
            <person name="Van De Peer Y."/>
            <person name="Van Deynze A."/>
        </authorList>
    </citation>
    <scope>NUCLEOTIDE SEQUENCE</scope>
    <source>
        <tissue evidence="2">Leaves</tissue>
    </source>
</reference>
<name>A0A835EE75_9POAL</name>
<keyword evidence="3" id="KW-1185">Reference proteome</keyword>
<proteinExistence type="predicted"/>
<feature type="compositionally biased region" description="Polar residues" evidence="1">
    <location>
        <begin position="75"/>
        <end position="87"/>
    </location>
</feature>
<evidence type="ECO:0000256" key="1">
    <source>
        <dbReference type="SAM" id="MobiDB-lite"/>
    </source>
</evidence>
<organism evidence="2 3">
    <name type="scientific">Digitaria exilis</name>
    <dbReference type="NCBI Taxonomy" id="1010633"/>
    <lineage>
        <taxon>Eukaryota</taxon>
        <taxon>Viridiplantae</taxon>
        <taxon>Streptophyta</taxon>
        <taxon>Embryophyta</taxon>
        <taxon>Tracheophyta</taxon>
        <taxon>Spermatophyta</taxon>
        <taxon>Magnoliopsida</taxon>
        <taxon>Liliopsida</taxon>
        <taxon>Poales</taxon>
        <taxon>Poaceae</taxon>
        <taxon>PACMAD clade</taxon>
        <taxon>Panicoideae</taxon>
        <taxon>Panicodae</taxon>
        <taxon>Paniceae</taxon>
        <taxon>Anthephorinae</taxon>
        <taxon>Digitaria</taxon>
    </lineage>
</organism>